<dbReference type="Proteomes" id="UP000011135">
    <property type="component" value="Unassembled WGS sequence"/>
</dbReference>
<dbReference type="OrthoDB" id="871919at2"/>
<keyword evidence="3" id="KW-1185">Reference proteome</keyword>
<dbReference type="EMBL" id="AMZN01000045">
    <property type="protein sequence ID" value="ELR71103.1"/>
    <property type="molecule type" value="Genomic_DNA"/>
</dbReference>
<name>L8JSA9_9BACT</name>
<evidence type="ECO:0000256" key="1">
    <source>
        <dbReference type="SAM" id="MobiDB-lite"/>
    </source>
</evidence>
<dbReference type="eggNOG" id="ENOG502ZAHI">
    <property type="taxonomic scope" value="Bacteria"/>
</dbReference>
<sequence>MKVIFIAMLLIGSFEIVSGQSSIRSYDIDSVSSYVRFGVRYKSDYFYMGRADSAKAPYLTSSIGYYHKSGLFVSGSLSYLTADDNNRVDLYTLAAGYDYLGDKFIVGIAIDEYFFSDESYSVQAEMRTYLSGYLGYDFRTFMILTDASLGLSSNTDFFVGIELSRMFYTMRNRLIITPSVYTNFGTQQYYNEYYTQRSTTTGSGKDRKGHGPGSGSGNGGTGSTTIMNVEILESEKFQVLDYELGLQASYKLNRLRFSASAIVLFPVNPSTVVTDQATYEEDLDTGFLWTLGARYVLK</sequence>
<gene>
    <name evidence="2" type="ORF">C900_03067</name>
</gene>
<dbReference type="RefSeq" id="WP_009580409.1">
    <property type="nucleotide sequence ID" value="NZ_AMZN01000045.1"/>
</dbReference>
<dbReference type="STRING" id="1237149.C900_03067"/>
<organism evidence="2 3">
    <name type="scientific">Fulvivirga imtechensis AK7</name>
    <dbReference type="NCBI Taxonomy" id="1237149"/>
    <lineage>
        <taxon>Bacteria</taxon>
        <taxon>Pseudomonadati</taxon>
        <taxon>Bacteroidota</taxon>
        <taxon>Cytophagia</taxon>
        <taxon>Cytophagales</taxon>
        <taxon>Fulvivirgaceae</taxon>
        <taxon>Fulvivirga</taxon>
    </lineage>
</organism>
<proteinExistence type="predicted"/>
<feature type="compositionally biased region" description="Gly residues" evidence="1">
    <location>
        <begin position="211"/>
        <end position="222"/>
    </location>
</feature>
<dbReference type="AlphaFoldDB" id="L8JSA9"/>
<comment type="caution">
    <text evidence="2">The sequence shown here is derived from an EMBL/GenBank/DDBJ whole genome shotgun (WGS) entry which is preliminary data.</text>
</comment>
<evidence type="ECO:0000313" key="3">
    <source>
        <dbReference type="Proteomes" id="UP000011135"/>
    </source>
</evidence>
<accession>L8JSA9</accession>
<feature type="region of interest" description="Disordered" evidence="1">
    <location>
        <begin position="200"/>
        <end position="222"/>
    </location>
</feature>
<reference evidence="2 3" key="1">
    <citation type="submission" date="2012-12" db="EMBL/GenBank/DDBJ databases">
        <title>Genome assembly of Fulvivirga imtechensis AK7.</title>
        <authorList>
            <person name="Nupur N."/>
            <person name="Khatri I."/>
            <person name="Kumar R."/>
            <person name="Subramanian S."/>
            <person name="Pinnaka A."/>
        </authorList>
    </citation>
    <scope>NUCLEOTIDE SEQUENCE [LARGE SCALE GENOMIC DNA]</scope>
    <source>
        <strain evidence="2 3">AK7</strain>
    </source>
</reference>
<protein>
    <submittedName>
        <fullName evidence="2">Uncharacterized protein</fullName>
    </submittedName>
</protein>
<evidence type="ECO:0000313" key="2">
    <source>
        <dbReference type="EMBL" id="ELR71103.1"/>
    </source>
</evidence>